<keyword evidence="2" id="KW-1185">Reference proteome</keyword>
<dbReference type="EMBL" id="LXQA011286863">
    <property type="protein sequence ID" value="MCI91958.1"/>
    <property type="molecule type" value="Genomic_DNA"/>
</dbReference>
<evidence type="ECO:0000313" key="2">
    <source>
        <dbReference type="Proteomes" id="UP000265520"/>
    </source>
</evidence>
<feature type="non-terminal residue" evidence="1">
    <location>
        <position position="1"/>
    </location>
</feature>
<accession>A0A392VU93</accession>
<reference evidence="1 2" key="1">
    <citation type="journal article" date="2018" name="Front. Plant Sci.">
        <title>Red Clover (Trifolium pratense) and Zigzag Clover (T. medium) - A Picture of Genomic Similarities and Differences.</title>
        <authorList>
            <person name="Dluhosova J."/>
            <person name="Istvanek J."/>
            <person name="Nedelnik J."/>
            <person name="Repkova J."/>
        </authorList>
    </citation>
    <scope>NUCLEOTIDE SEQUENCE [LARGE SCALE GENOMIC DNA]</scope>
    <source>
        <strain evidence="2">cv. 10/8</strain>
        <tissue evidence="1">Leaf</tissue>
    </source>
</reference>
<evidence type="ECO:0000313" key="1">
    <source>
        <dbReference type="EMBL" id="MCI91958.1"/>
    </source>
</evidence>
<organism evidence="1 2">
    <name type="scientific">Trifolium medium</name>
    <dbReference type="NCBI Taxonomy" id="97028"/>
    <lineage>
        <taxon>Eukaryota</taxon>
        <taxon>Viridiplantae</taxon>
        <taxon>Streptophyta</taxon>
        <taxon>Embryophyta</taxon>
        <taxon>Tracheophyta</taxon>
        <taxon>Spermatophyta</taxon>
        <taxon>Magnoliopsida</taxon>
        <taxon>eudicotyledons</taxon>
        <taxon>Gunneridae</taxon>
        <taxon>Pentapetalae</taxon>
        <taxon>rosids</taxon>
        <taxon>fabids</taxon>
        <taxon>Fabales</taxon>
        <taxon>Fabaceae</taxon>
        <taxon>Papilionoideae</taxon>
        <taxon>50 kb inversion clade</taxon>
        <taxon>NPAAA clade</taxon>
        <taxon>Hologalegina</taxon>
        <taxon>IRL clade</taxon>
        <taxon>Trifolieae</taxon>
        <taxon>Trifolium</taxon>
    </lineage>
</organism>
<comment type="caution">
    <text evidence="1">The sequence shown here is derived from an EMBL/GenBank/DDBJ whole genome shotgun (WGS) entry which is preliminary data.</text>
</comment>
<sequence length="51" mass="5439">WRVAPSGPGVGWSASVDGAACCCAWRGARACSIYLYCSFAAARQTRGREKK</sequence>
<proteinExistence type="predicted"/>
<name>A0A392VU93_9FABA</name>
<protein>
    <submittedName>
        <fullName evidence="1">Uncharacterized protein</fullName>
    </submittedName>
</protein>
<dbReference type="AlphaFoldDB" id="A0A392VU93"/>
<dbReference type="Proteomes" id="UP000265520">
    <property type="component" value="Unassembled WGS sequence"/>
</dbReference>